<evidence type="ECO:0000256" key="1">
    <source>
        <dbReference type="ARBA" id="ARBA00004651"/>
    </source>
</evidence>
<keyword evidence="3" id="KW-0813">Transport</keyword>
<protein>
    <recommendedName>
        <fullName evidence="8">Probable membrane transporter protein</fullName>
    </recommendedName>
</protein>
<evidence type="ECO:0000256" key="8">
    <source>
        <dbReference type="RuleBase" id="RU363041"/>
    </source>
</evidence>
<dbReference type="PANTHER" id="PTHR30269">
    <property type="entry name" value="TRANSMEMBRANE PROTEIN YFCA"/>
    <property type="match status" value="1"/>
</dbReference>
<keyword evidence="4 8" id="KW-1003">Cell membrane</keyword>
<gene>
    <name evidence="9" type="ORF">SAMN04488101_10295</name>
</gene>
<feature type="transmembrane region" description="Helical" evidence="8">
    <location>
        <begin position="277"/>
        <end position="294"/>
    </location>
</feature>
<reference evidence="9 10" key="1">
    <citation type="submission" date="2017-04" db="EMBL/GenBank/DDBJ databases">
        <authorList>
            <person name="Afonso C.L."/>
            <person name="Miller P.J."/>
            <person name="Scott M.A."/>
            <person name="Spackman E."/>
            <person name="Goraichik I."/>
            <person name="Dimitrov K.M."/>
            <person name="Suarez D.L."/>
            <person name="Swayne D.E."/>
        </authorList>
    </citation>
    <scope>NUCLEOTIDE SEQUENCE [LARGE SCALE GENOMIC DNA]</scope>
    <source>
        <strain evidence="9 10">DSM 19625</strain>
    </source>
</reference>
<dbReference type="GO" id="GO:0005886">
    <property type="term" value="C:plasma membrane"/>
    <property type="evidence" value="ECO:0007669"/>
    <property type="project" value="UniProtKB-SubCell"/>
</dbReference>
<keyword evidence="10" id="KW-1185">Reference proteome</keyword>
<evidence type="ECO:0000313" key="9">
    <source>
        <dbReference type="EMBL" id="SMC67786.1"/>
    </source>
</evidence>
<dbReference type="Proteomes" id="UP000192678">
    <property type="component" value="Unassembled WGS sequence"/>
</dbReference>
<evidence type="ECO:0000256" key="7">
    <source>
        <dbReference type="ARBA" id="ARBA00023136"/>
    </source>
</evidence>
<dbReference type="EMBL" id="FWYB01000002">
    <property type="protein sequence ID" value="SMC67786.1"/>
    <property type="molecule type" value="Genomic_DNA"/>
</dbReference>
<keyword evidence="5 8" id="KW-0812">Transmembrane</keyword>
<proteinExistence type="inferred from homology"/>
<comment type="subcellular location">
    <subcellularLocation>
        <location evidence="1 8">Cell membrane</location>
        <topology evidence="1 8">Multi-pass membrane protein</topology>
    </subcellularLocation>
</comment>
<organism evidence="9 10">
    <name type="scientific">Pedobacter nyackensis</name>
    <dbReference type="NCBI Taxonomy" id="475255"/>
    <lineage>
        <taxon>Bacteria</taxon>
        <taxon>Pseudomonadati</taxon>
        <taxon>Bacteroidota</taxon>
        <taxon>Sphingobacteriia</taxon>
        <taxon>Sphingobacteriales</taxon>
        <taxon>Sphingobacteriaceae</taxon>
        <taxon>Pedobacter</taxon>
    </lineage>
</organism>
<keyword evidence="7 8" id="KW-0472">Membrane</keyword>
<dbReference type="PANTHER" id="PTHR30269:SF23">
    <property type="entry name" value="MEMBRANE TRANSPORTER PROTEIN YDHB-RELATED"/>
    <property type="match status" value="1"/>
</dbReference>
<evidence type="ECO:0000313" key="10">
    <source>
        <dbReference type="Proteomes" id="UP000192678"/>
    </source>
</evidence>
<evidence type="ECO:0000256" key="6">
    <source>
        <dbReference type="ARBA" id="ARBA00022989"/>
    </source>
</evidence>
<accession>A0A1W2B4D4</accession>
<feature type="transmembrane region" description="Helical" evidence="8">
    <location>
        <begin position="182"/>
        <end position="205"/>
    </location>
</feature>
<comment type="similarity">
    <text evidence="2 8">Belongs to the 4-toluene sulfonate uptake permease (TSUP) (TC 2.A.102) family.</text>
</comment>
<evidence type="ECO:0000256" key="2">
    <source>
        <dbReference type="ARBA" id="ARBA00009142"/>
    </source>
</evidence>
<evidence type="ECO:0000256" key="3">
    <source>
        <dbReference type="ARBA" id="ARBA00022448"/>
    </source>
</evidence>
<sequence>MYANLTMIFKFYCVRTGDSIFAAMSVLLFTVIVLVGAFLAGFVGSLTGLGGGVIIIPLLTLGLGVDIHYAIGASIISVIATSSGSAAAYVKEGITNIRIGMFLEVATTISAIIGAIVTVYINPGYIAVIFGLILLFSAAMMVRKKIDRSDNDTSGKLAVFFKLNGTYPTAHGAKDYAVHNVVGGFVMMFVAGIISGLLGIGSGALKVIAMDNIMRIPFKVSTTTSNFMMGVTAAASAVVYFHRGQIDPGIAMPVAVGVLLGATIGSKILVRTQTDKLKVVFAIVVTFLAIQMIYNGLSGKL</sequence>
<feature type="transmembrane region" description="Helical" evidence="8">
    <location>
        <begin position="125"/>
        <end position="142"/>
    </location>
</feature>
<feature type="transmembrane region" description="Helical" evidence="8">
    <location>
        <begin position="226"/>
        <end position="243"/>
    </location>
</feature>
<evidence type="ECO:0000256" key="4">
    <source>
        <dbReference type="ARBA" id="ARBA00022475"/>
    </source>
</evidence>
<dbReference type="InterPro" id="IPR052017">
    <property type="entry name" value="TSUP"/>
</dbReference>
<dbReference type="AlphaFoldDB" id="A0A1W2B4D4"/>
<feature type="transmembrane region" description="Helical" evidence="8">
    <location>
        <begin position="20"/>
        <end position="39"/>
    </location>
</feature>
<dbReference type="STRING" id="475255.SAMN04488101_10295"/>
<keyword evidence="6 8" id="KW-1133">Transmembrane helix</keyword>
<feature type="transmembrane region" description="Helical" evidence="8">
    <location>
        <begin position="102"/>
        <end position="119"/>
    </location>
</feature>
<dbReference type="Pfam" id="PF01925">
    <property type="entry name" value="TauE"/>
    <property type="match status" value="1"/>
</dbReference>
<feature type="transmembrane region" description="Helical" evidence="8">
    <location>
        <begin position="69"/>
        <end position="90"/>
    </location>
</feature>
<feature type="transmembrane region" description="Helical" evidence="8">
    <location>
        <begin position="249"/>
        <end position="270"/>
    </location>
</feature>
<name>A0A1W2B4D4_9SPHI</name>
<evidence type="ECO:0000256" key="5">
    <source>
        <dbReference type="ARBA" id="ARBA00022692"/>
    </source>
</evidence>
<dbReference type="InterPro" id="IPR002781">
    <property type="entry name" value="TM_pro_TauE-like"/>
</dbReference>
<feature type="transmembrane region" description="Helical" evidence="8">
    <location>
        <begin position="46"/>
        <end position="63"/>
    </location>
</feature>